<accession>A0ABR8VSA8</accession>
<proteinExistence type="inferred from homology"/>
<evidence type="ECO:0000256" key="2">
    <source>
        <dbReference type="PROSITE-ProRule" id="PRU10139"/>
    </source>
</evidence>
<protein>
    <recommendedName>
        <fullName evidence="3">CN hydrolase domain-containing protein</fullName>
    </recommendedName>
</protein>
<evidence type="ECO:0000313" key="5">
    <source>
        <dbReference type="Proteomes" id="UP000648182"/>
    </source>
</evidence>
<organism evidence="4 5">
    <name type="scientific">Bacillus norwichensis</name>
    <dbReference type="NCBI Taxonomy" id="2762217"/>
    <lineage>
        <taxon>Bacteria</taxon>
        <taxon>Bacillati</taxon>
        <taxon>Bacillota</taxon>
        <taxon>Bacilli</taxon>
        <taxon>Bacillales</taxon>
        <taxon>Bacillaceae</taxon>
        <taxon>Bacillus</taxon>
    </lineage>
</organism>
<dbReference type="Gene3D" id="3.60.110.10">
    <property type="entry name" value="Carbon-nitrogen hydrolase"/>
    <property type="match status" value="1"/>
</dbReference>
<comment type="similarity">
    <text evidence="1">Belongs to the carbon-nitrogen hydrolase superfamily. Nitrilase family.</text>
</comment>
<name>A0ABR8VSA8_9BACI</name>
<dbReference type="Pfam" id="PF00795">
    <property type="entry name" value="CN_hydrolase"/>
    <property type="match status" value="1"/>
</dbReference>
<reference evidence="4 5" key="1">
    <citation type="submission" date="2020-08" db="EMBL/GenBank/DDBJ databases">
        <title>A Genomic Blueprint of the Chicken Gut Microbiome.</title>
        <authorList>
            <person name="Gilroy R."/>
            <person name="Ravi A."/>
            <person name="Getino M."/>
            <person name="Pursley I."/>
            <person name="Horton D.L."/>
            <person name="Alikhan N.-F."/>
            <person name="Baker D."/>
            <person name="Gharbi K."/>
            <person name="Hall N."/>
            <person name="Watson M."/>
            <person name="Adriaenssens E.M."/>
            <person name="Foster-Nyarko E."/>
            <person name="Jarju S."/>
            <person name="Secka A."/>
            <person name="Antonio M."/>
            <person name="Oren A."/>
            <person name="Chaudhuri R."/>
            <person name="La Ragione R.M."/>
            <person name="Hildebrand F."/>
            <person name="Pallen M.J."/>
        </authorList>
    </citation>
    <scope>NUCLEOTIDE SEQUENCE [LARGE SCALE GENOMIC DNA]</scope>
    <source>
        <strain evidence="4 5">Sa1BUA2</strain>
    </source>
</reference>
<evidence type="ECO:0000256" key="1">
    <source>
        <dbReference type="ARBA" id="ARBA00008129"/>
    </source>
</evidence>
<feature type="domain" description="CN hydrolase" evidence="3">
    <location>
        <begin position="14"/>
        <end position="56"/>
    </location>
</feature>
<evidence type="ECO:0000259" key="3">
    <source>
        <dbReference type="Pfam" id="PF00795"/>
    </source>
</evidence>
<evidence type="ECO:0000313" key="4">
    <source>
        <dbReference type="EMBL" id="MBD8007652.1"/>
    </source>
</evidence>
<comment type="caution">
    <text evidence="4">The sequence shown here is derived from an EMBL/GenBank/DDBJ whole genome shotgun (WGS) entry which is preliminary data.</text>
</comment>
<dbReference type="Proteomes" id="UP000648182">
    <property type="component" value="Unassembled WGS sequence"/>
</dbReference>
<dbReference type="InterPro" id="IPR036526">
    <property type="entry name" value="C-N_Hydrolase_sf"/>
</dbReference>
<dbReference type="InterPro" id="IPR044149">
    <property type="entry name" value="Nitrilases_CHs"/>
</dbReference>
<dbReference type="PANTHER" id="PTHR46044">
    <property type="entry name" value="NITRILASE"/>
    <property type="match status" value="1"/>
</dbReference>
<keyword evidence="5" id="KW-1185">Reference proteome</keyword>
<dbReference type="PANTHER" id="PTHR46044:SF1">
    <property type="entry name" value="CN HYDROLASE DOMAIN-CONTAINING PROTEIN"/>
    <property type="match status" value="1"/>
</dbReference>
<sequence>MNRDSRFQIILHASPVCLELGATVEKTCTMIEVAANNGAKLVGFAEAFISGYPWWVFAVILGHRDPFLYKVLAGDFFPTRKKSL</sequence>
<feature type="active site" description="Proton acceptor" evidence="2">
    <location>
        <position position="46"/>
    </location>
</feature>
<dbReference type="InterPro" id="IPR000132">
    <property type="entry name" value="Nitrilase/CN_hydratase_CS"/>
</dbReference>
<dbReference type="SUPFAM" id="SSF56317">
    <property type="entry name" value="Carbon-nitrogen hydrolase"/>
    <property type="match status" value="1"/>
</dbReference>
<gene>
    <name evidence="4" type="ORF">H9631_21665</name>
</gene>
<dbReference type="EMBL" id="JACSPV010000075">
    <property type="protein sequence ID" value="MBD8007652.1"/>
    <property type="molecule type" value="Genomic_DNA"/>
</dbReference>
<dbReference type="InterPro" id="IPR003010">
    <property type="entry name" value="C-N_Hydrolase"/>
</dbReference>
<dbReference type="PROSITE" id="PS00920">
    <property type="entry name" value="NITRIL_CHT_1"/>
    <property type="match status" value="1"/>
</dbReference>